<dbReference type="PANTHER" id="PTHR33490">
    <property type="entry name" value="BLR5614 PROTEIN-RELATED"/>
    <property type="match status" value="1"/>
</dbReference>
<feature type="domain" description="Transglutaminase-like" evidence="2">
    <location>
        <begin position="186"/>
        <end position="244"/>
    </location>
</feature>
<proteinExistence type="predicted"/>
<dbReference type="Gene3D" id="3.10.620.30">
    <property type="match status" value="1"/>
</dbReference>
<evidence type="ECO:0000313" key="3">
    <source>
        <dbReference type="EMBL" id="MBK5897074.1"/>
    </source>
</evidence>
<accession>A0ABS1IZG6</accession>
<sequence>MNRLYKYLFALSLLLLAFLANPDKALADSATIENANDGTVKLVYNNDNDARVKLLVQLTGGTQYKYDIPKGNVDINIPLTQGNGEYKLILCRNISGTKYAVVQTVSVTQRLSSDNDAFLSSNLIIDWNTTNEAIKKAQELAKKGGSKKIKYIYDFVVKNYSYDYDKANNINEIAKYSQYIPNIKKIYTDKKGICYDYSVLLASMLRSVGVPTKVVTGYTVNATVYHAWNNVYDNSKWNVVDATYDAQMYRAKRSYSMYKSFSDYKDIVYTY</sequence>
<evidence type="ECO:0000259" key="2">
    <source>
        <dbReference type="SMART" id="SM00460"/>
    </source>
</evidence>
<dbReference type="SMART" id="SM00460">
    <property type="entry name" value="TGc"/>
    <property type="match status" value="1"/>
</dbReference>
<dbReference type="SUPFAM" id="SSF54001">
    <property type="entry name" value="Cysteine proteinases"/>
    <property type="match status" value="1"/>
</dbReference>
<feature type="chain" id="PRO_5045796681" evidence="1">
    <location>
        <begin position="28"/>
        <end position="271"/>
    </location>
</feature>
<dbReference type="Pfam" id="PF01841">
    <property type="entry name" value="Transglut_core"/>
    <property type="match status" value="1"/>
</dbReference>
<dbReference type="RefSeq" id="WP_208428581.1">
    <property type="nucleotide sequence ID" value="NZ_JAEPRJ010000001.1"/>
</dbReference>
<feature type="signal peptide" evidence="1">
    <location>
        <begin position="1"/>
        <end position="27"/>
    </location>
</feature>
<dbReference type="InterPro" id="IPR038765">
    <property type="entry name" value="Papain-like_cys_pep_sf"/>
</dbReference>
<comment type="caution">
    <text evidence="3">The sequence shown here is derived from an EMBL/GenBank/DDBJ whole genome shotgun (WGS) entry which is preliminary data.</text>
</comment>
<reference evidence="3 4" key="1">
    <citation type="submission" date="2021-01" db="EMBL/GenBank/DDBJ databases">
        <title>Isolation and description of Catonella massiliensis sp. nov., a novel Catonella species, isolated from a stable periodontitis subject.</title>
        <authorList>
            <person name="Antezack A."/>
            <person name="Boxberger M."/>
            <person name="La Scola B."/>
            <person name="Monnet-Corti V."/>
        </authorList>
    </citation>
    <scope>NUCLEOTIDE SEQUENCE [LARGE SCALE GENOMIC DNA]</scope>
    <source>
        <strain evidence="3 4">Marseille-Q4567</strain>
    </source>
</reference>
<evidence type="ECO:0000256" key="1">
    <source>
        <dbReference type="SAM" id="SignalP"/>
    </source>
</evidence>
<name>A0ABS1IZG6_9FIRM</name>
<evidence type="ECO:0000313" key="4">
    <source>
        <dbReference type="Proteomes" id="UP000604730"/>
    </source>
</evidence>
<dbReference type="Proteomes" id="UP000604730">
    <property type="component" value="Unassembled WGS sequence"/>
</dbReference>
<keyword evidence="4" id="KW-1185">Reference proteome</keyword>
<gene>
    <name evidence="3" type="ORF">JJN12_04645</name>
</gene>
<protein>
    <submittedName>
        <fullName evidence="3">Transglutaminase domain-containing protein</fullName>
    </submittedName>
</protein>
<dbReference type="EMBL" id="JAEPRJ010000001">
    <property type="protein sequence ID" value="MBK5897074.1"/>
    <property type="molecule type" value="Genomic_DNA"/>
</dbReference>
<dbReference type="InterPro" id="IPR002931">
    <property type="entry name" value="Transglutaminase-like"/>
</dbReference>
<dbReference type="PANTHER" id="PTHR33490:SF3">
    <property type="entry name" value="CONSERVED INTEGRAL MEMBRANE PROTEIN"/>
    <property type="match status" value="1"/>
</dbReference>
<keyword evidence="1" id="KW-0732">Signal</keyword>
<organism evidence="3 4">
    <name type="scientific">Catonella massiliensis</name>
    <dbReference type="NCBI Taxonomy" id="2799636"/>
    <lineage>
        <taxon>Bacteria</taxon>
        <taxon>Bacillati</taxon>
        <taxon>Bacillota</taxon>
        <taxon>Clostridia</taxon>
        <taxon>Lachnospirales</taxon>
        <taxon>Lachnospiraceae</taxon>
        <taxon>Catonella</taxon>
    </lineage>
</organism>